<feature type="transmembrane region" description="Helical" evidence="6">
    <location>
        <begin position="386"/>
        <end position="409"/>
    </location>
</feature>
<feature type="transmembrane region" description="Helical" evidence="6">
    <location>
        <begin position="338"/>
        <end position="359"/>
    </location>
</feature>
<feature type="transmembrane region" description="Helical" evidence="6">
    <location>
        <begin position="12"/>
        <end position="32"/>
    </location>
</feature>
<evidence type="ECO:0000256" key="1">
    <source>
        <dbReference type="ARBA" id="ARBA00004651"/>
    </source>
</evidence>
<dbReference type="InterPro" id="IPR000731">
    <property type="entry name" value="SSD"/>
</dbReference>
<evidence type="ECO:0000256" key="4">
    <source>
        <dbReference type="ARBA" id="ARBA00022989"/>
    </source>
</evidence>
<dbReference type="InterPro" id="IPR004869">
    <property type="entry name" value="MMPL_dom"/>
</dbReference>
<reference evidence="8 11" key="2">
    <citation type="submission" date="2019-07" db="EMBL/GenBank/DDBJ databases">
        <title>Whole genome shotgun sequence of Halolactibacillus halophilus NBRC 100868.</title>
        <authorList>
            <person name="Hosoyama A."/>
            <person name="Uohara A."/>
            <person name="Ohji S."/>
            <person name="Ichikawa N."/>
        </authorList>
    </citation>
    <scope>NUCLEOTIDE SEQUENCE [LARGE SCALE GENOMIC DNA]</scope>
    <source>
        <strain evidence="8 11">NBRC 100868</strain>
    </source>
</reference>
<dbReference type="Proteomes" id="UP000242243">
    <property type="component" value="Unassembled WGS sequence"/>
</dbReference>
<feature type="domain" description="SSD" evidence="7">
    <location>
        <begin position="328"/>
        <end position="437"/>
    </location>
</feature>
<keyword evidence="5 6" id="KW-0472">Membrane</keyword>
<keyword evidence="4 6" id="KW-1133">Transmembrane helix</keyword>
<accession>A0A1I5MCK2</accession>
<keyword evidence="3 6" id="KW-0812">Transmembrane</keyword>
<dbReference type="InterPro" id="IPR050545">
    <property type="entry name" value="Mycobact_MmpL"/>
</dbReference>
<feature type="transmembrane region" description="Helical" evidence="6">
    <location>
        <begin position="312"/>
        <end position="332"/>
    </location>
</feature>
<evidence type="ECO:0000256" key="2">
    <source>
        <dbReference type="ARBA" id="ARBA00022475"/>
    </source>
</evidence>
<dbReference type="STRING" id="306540.SAMN05421839_10528"/>
<dbReference type="RefSeq" id="WP_089830296.1">
    <property type="nucleotide sequence ID" value="NZ_BJWI01000023.1"/>
</dbReference>
<keyword evidence="11" id="KW-1185">Reference proteome</keyword>
<dbReference type="PANTHER" id="PTHR33406">
    <property type="entry name" value="MEMBRANE PROTEIN MJ1562-RELATED"/>
    <property type="match status" value="1"/>
</dbReference>
<dbReference type="PANTHER" id="PTHR33406:SF13">
    <property type="entry name" value="MEMBRANE PROTEIN YDFJ"/>
    <property type="match status" value="1"/>
</dbReference>
<gene>
    <name evidence="8" type="ORF">HHA03_16130</name>
    <name evidence="9" type="ORF">SAMN05421839_10528</name>
</gene>
<protein>
    <recommendedName>
        <fullName evidence="7">SSD domain-containing protein</fullName>
    </recommendedName>
</protein>
<dbReference type="PROSITE" id="PS50156">
    <property type="entry name" value="SSD"/>
    <property type="match status" value="1"/>
</dbReference>
<dbReference type="EMBL" id="BJWI01000023">
    <property type="protein sequence ID" value="GEM02081.1"/>
    <property type="molecule type" value="Genomic_DNA"/>
</dbReference>
<reference evidence="9 10" key="1">
    <citation type="submission" date="2016-10" db="EMBL/GenBank/DDBJ databases">
        <authorList>
            <person name="de Groot N.N."/>
        </authorList>
    </citation>
    <scope>NUCLEOTIDE SEQUENCE [LARGE SCALE GENOMIC DNA]</scope>
    <source>
        <strain evidence="9 10">DSM 17073</strain>
    </source>
</reference>
<dbReference type="GO" id="GO:0005886">
    <property type="term" value="C:plasma membrane"/>
    <property type="evidence" value="ECO:0007669"/>
    <property type="project" value="UniProtKB-SubCell"/>
</dbReference>
<dbReference type="EMBL" id="FOXC01000005">
    <property type="protein sequence ID" value="SFP07324.1"/>
    <property type="molecule type" value="Genomic_DNA"/>
</dbReference>
<evidence type="ECO:0000313" key="9">
    <source>
        <dbReference type="EMBL" id="SFP07324.1"/>
    </source>
</evidence>
<evidence type="ECO:0000313" key="10">
    <source>
        <dbReference type="Proteomes" id="UP000242243"/>
    </source>
</evidence>
<proteinExistence type="predicted"/>
<dbReference type="AlphaFoldDB" id="A0A1I5MCK2"/>
<feature type="transmembrane region" description="Helical" evidence="6">
    <location>
        <begin position="287"/>
        <end position="305"/>
    </location>
</feature>
<dbReference type="Pfam" id="PF03176">
    <property type="entry name" value="MMPL"/>
    <property type="match status" value="2"/>
</dbReference>
<dbReference type="Gene3D" id="1.20.1640.10">
    <property type="entry name" value="Multidrug efflux transporter AcrB transmembrane domain"/>
    <property type="match status" value="2"/>
</dbReference>
<evidence type="ECO:0000259" key="7">
    <source>
        <dbReference type="PROSITE" id="PS50156"/>
    </source>
</evidence>
<keyword evidence="2" id="KW-1003">Cell membrane</keyword>
<dbReference type="OrthoDB" id="9809027at2"/>
<organism evidence="9 10">
    <name type="scientific">Halolactibacillus halophilus</name>
    <dbReference type="NCBI Taxonomy" id="306540"/>
    <lineage>
        <taxon>Bacteria</taxon>
        <taxon>Bacillati</taxon>
        <taxon>Bacillota</taxon>
        <taxon>Bacilli</taxon>
        <taxon>Bacillales</taxon>
        <taxon>Bacillaceae</taxon>
        <taxon>Halolactibacillus</taxon>
    </lineage>
</organism>
<evidence type="ECO:0000256" key="6">
    <source>
        <dbReference type="SAM" id="Phobius"/>
    </source>
</evidence>
<dbReference type="Proteomes" id="UP000321547">
    <property type="component" value="Unassembled WGS sequence"/>
</dbReference>
<evidence type="ECO:0000256" key="5">
    <source>
        <dbReference type="ARBA" id="ARBA00023136"/>
    </source>
</evidence>
<evidence type="ECO:0000313" key="11">
    <source>
        <dbReference type="Proteomes" id="UP000321547"/>
    </source>
</evidence>
<comment type="subcellular location">
    <subcellularLocation>
        <location evidence="1">Cell membrane</location>
        <topology evidence="1">Multi-pass membrane protein</topology>
    </subcellularLocation>
</comment>
<sequence length="447" mass="49774">MNKKALKTTVKKMIPAVAVAMIATALGFFSLYTSPVPMIKDFGTMLSIGVVISFIVAVLILIPALYIRDKIVPYEKKEKPKQNKRSPFRVLTRWIIKSRFIILAVALVLSALGLYYDLDAPAETDIETFMPQDLPALEDLRTLRDVVGTTDQISILYETADVWSDDTMAWLNETEQVLMTEFSEDIVKVNHLASMLGMMSEMNNESDIATNASLLPVSQINMFIDEENNIGTMTLGIRYMESEEKEVFLAELAETLSALDTEGIDTTITGRSVLDNEMVDGLTSGRFMMTLVGMVLVFLALLILYRHVIKALIPLIPIVLIVGWSGLVMYLFDMSYTPITATLGALVIGIGTEFTILIMERYVEERKKDHLPEVAIIIANEKIGRAIFVSVVTTLAGFSALLFSDFVILNNFGMMTVVNISFAFLSTVIVMPVILLLFDPLFIKKQS</sequence>
<evidence type="ECO:0000313" key="8">
    <source>
        <dbReference type="EMBL" id="GEM02081.1"/>
    </source>
</evidence>
<name>A0A1I5MCK2_9BACI</name>
<evidence type="ECO:0000256" key="3">
    <source>
        <dbReference type="ARBA" id="ARBA00022692"/>
    </source>
</evidence>
<dbReference type="SUPFAM" id="SSF82866">
    <property type="entry name" value="Multidrug efflux transporter AcrB transmembrane domain"/>
    <property type="match status" value="2"/>
</dbReference>
<feature type="transmembrane region" description="Helical" evidence="6">
    <location>
        <begin position="94"/>
        <end position="116"/>
    </location>
</feature>
<feature type="transmembrane region" description="Helical" evidence="6">
    <location>
        <begin position="415"/>
        <end position="438"/>
    </location>
</feature>
<feature type="transmembrane region" description="Helical" evidence="6">
    <location>
        <begin position="44"/>
        <end position="67"/>
    </location>
</feature>